<dbReference type="PANTHER" id="PTHR11963">
    <property type="entry name" value="LEUCINE AMINOPEPTIDASE-RELATED"/>
    <property type="match status" value="1"/>
</dbReference>
<evidence type="ECO:0000256" key="4">
    <source>
        <dbReference type="ARBA" id="ARBA00022801"/>
    </source>
</evidence>
<dbReference type="GO" id="GO:0006508">
    <property type="term" value="P:proteolysis"/>
    <property type="evidence" value="ECO:0007669"/>
    <property type="project" value="UniProtKB-KW"/>
</dbReference>
<evidence type="ECO:0000256" key="1">
    <source>
        <dbReference type="ARBA" id="ARBA00009528"/>
    </source>
</evidence>
<comment type="similarity">
    <text evidence="1">Belongs to the peptidase M17 family.</text>
</comment>
<keyword evidence="5" id="KW-0464">Manganese</keyword>
<sequence>MAVREIECVTTGRRKASRIVHGVRAGDVKTLTRIVGEAAAGYAAAVGFSARPGELMIVPDGRSGVSALLGLPPEGVSDPMPFGGLPGGLPKGAWRLDLPPDVDRSVATLGFALGAYRFSLREGSKSAAATLVEESPGAEALETARSIWLGRDLINLPANLLGPAELAKAVVGALSPFGAKTKVVKGEALAKEYPLVAHVGAGSARKPRVVVASWSGSGAAPDAPLLSLVGKGVCFDAGGNDIKPSAGMLRMKKDMGGAATVLALARLIMARDLPIRLEARFACVENSVSGSAMRPLDVVTARNGLTVEIGNTDAEGRLVMADLLSEACESKPALLLDVATLTGAARVALGPDLPALLGNDDRAAEALLKAGRAVYDPLWRLPLWDGYRDWLRSPVANINNVSSKPFAGAITAALFLERFVDPAVCWAHIDSYAWNDSSRPGRPEGGEIMGLRAIFAALPTLLNLNDILHS</sequence>
<dbReference type="EMBL" id="BJYF01000003">
    <property type="protein sequence ID" value="GEN58727.1"/>
    <property type="molecule type" value="Genomic_DNA"/>
</dbReference>
<evidence type="ECO:0000313" key="7">
    <source>
        <dbReference type="EMBL" id="GEN58727.1"/>
    </source>
</evidence>
<keyword evidence="3" id="KW-0645">Protease</keyword>
<organism evidence="7 8">
    <name type="scientific">Acetobacter nitrogenifigens DSM 23921 = NBRC 105050</name>
    <dbReference type="NCBI Taxonomy" id="1120919"/>
    <lineage>
        <taxon>Bacteria</taxon>
        <taxon>Pseudomonadati</taxon>
        <taxon>Pseudomonadota</taxon>
        <taxon>Alphaproteobacteria</taxon>
        <taxon>Acetobacterales</taxon>
        <taxon>Acetobacteraceae</taxon>
        <taxon>Acetobacter</taxon>
    </lineage>
</organism>
<evidence type="ECO:0000259" key="6">
    <source>
        <dbReference type="PROSITE" id="PS00631"/>
    </source>
</evidence>
<dbReference type="STRING" id="1120919.GCA_000429165_00630"/>
<dbReference type="InterPro" id="IPR011356">
    <property type="entry name" value="Leucine_aapep/pepB"/>
</dbReference>
<evidence type="ECO:0000256" key="5">
    <source>
        <dbReference type="ARBA" id="ARBA00023211"/>
    </source>
</evidence>
<dbReference type="Gene3D" id="3.40.630.10">
    <property type="entry name" value="Zn peptidases"/>
    <property type="match status" value="1"/>
</dbReference>
<dbReference type="GO" id="GO:0070006">
    <property type="term" value="F:metalloaminopeptidase activity"/>
    <property type="evidence" value="ECO:0007669"/>
    <property type="project" value="InterPro"/>
</dbReference>
<keyword evidence="4" id="KW-0378">Hydrolase</keyword>
<dbReference type="RefSeq" id="WP_026396819.1">
    <property type="nucleotide sequence ID" value="NZ_AUBI01000002.1"/>
</dbReference>
<dbReference type="Proteomes" id="UP000321635">
    <property type="component" value="Unassembled WGS sequence"/>
</dbReference>
<dbReference type="GO" id="GO:0005737">
    <property type="term" value="C:cytoplasm"/>
    <property type="evidence" value="ECO:0007669"/>
    <property type="project" value="InterPro"/>
</dbReference>
<dbReference type="InterPro" id="IPR043472">
    <property type="entry name" value="Macro_dom-like"/>
</dbReference>
<evidence type="ECO:0000313" key="8">
    <source>
        <dbReference type="Proteomes" id="UP000321635"/>
    </source>
</evidence>
<dbReference type="InterPro" id="IPR048816">
    <property type="entry name" value="Peptidase_M17_N_1"/>
</dbReference>
<dbReference type="AlphaFoldDB" id="A0A511X6Z6"/>
<dbReference type="Gene3D" id="3.40.220.10">
    <property type="entry name" value="Leucine Aminopeptidase, subunit E, domain 1"/>
    <property type="match status" value="1"/>
</dbReference>
<dbReference type="PRINTS" id="PR00481">
    <property type="entry name" value="LAMNOPPTDASE"/>
</dbReference>
<dbReference type="GO" id="GO:0030145">
    <property type="term" value="F:manganese ion binding"/>
    <property type="evidence" value="ECO:0007669"/>
    <property type="project" value="InterPro"/>
</dbReference>
<feature type="domain" description="Cytosol aminopeptidase" evidence="6">
    <location>
        <begin position="311"/>
        <end position="318"/>
    </location>
</feature>
<dbReference type="PROSITE" id="PS00631">
    <property type="entry name" value="CYTOSOL_AP"/>
    <property type="match status" value="1"/>
</dbReference>
<evidence type="ECO:0000256" key="2">
    <source>
        <dbReference type="ARBA" id="ARBA00022438"/>
    </source>
</evidence>
<dbReference type="SUPFAM" id="SSF53187">
    <property type="entry name" value="Zn-dependent exopeptidases"/>
    <property type="match status" value="1"/>
</dbReference>
<protein>
    <submittedName>
        <fullName evidence="7">Aminopeptidase</fullName>
    </submittedName>
</protein>
<keyword evidence="2 7" id="KW-0031">Aminopeptidase</keyword>
<proteinExistence type="inferred from homology"/>
<name>A0A511X6Z6_9PROT</name>
<dbReference type="PANTHER" id="PTHR11963:SF20">
    <property type="entry name" value="PEPTIDASE B"/>
    <property type="match status" value="1"/>
</dbReference>
<dbReference type="Pfam" id="PF00883">
    <property type="entry name" value="Peptidase_M17"/>
    <property type="match status" value="1"/>
</dbReference>
<gene>
    <name evidence="7" type="ORF">ANI02nite_06110</name>
</gene>
<dbReference type="Pfam" id="PF21337">
    <property type="entry name" value="Peptidase_M17_N_1"/>
    <property type="match status" value="1"/>
</dbReference>
<dbReference type="InterPro" id="IPR000819">
    <property type="entry name" value="Peptidase_M17_C"/>
</dbReference>
<evidence type="ECO:0000256" key="3">
    <source>
        <dbReference type="ARBA" id="ARBA00022670"/>
    </source>
</evidence>
<accession>A0A511X6Z6</accession>
<keyword evidence="8" id="KW-1185">Reference proteome</keyword>
<dbReference type="OrthoDB" id="9809354at2"/>
<reference evidence="7 8" key="1">
    <citation type="submission" date="2019-07" db="EMBL/GenBank/DDBJ databases">
        <title>Whole genome shotgun sequence of Acetobacter nitrogenifigens NBRC 105050.</title>
        <authorList>
            <person name="Hosoyama A."/>
            <person name="Uohara A."/>
            <person name="Ohji S."/>
            <person name="Ichikawa N."/>
        </authorList>
    </citation>
    <scope>NUCLEOTIDE SEQUENCE [LARGE SCALE GENOMIC DNA]</scope>
    <source>
        <strain evidence="7 8">NBRC 105050</strain>
    </source>
</reference>
<comment type="caution">
    <text evidence="7">The sequence shown here is derived from an EMBL/GenBank/DDBJ whole genome shotgun (WGS) entry which is preliminary data.</text>
</comment>
<dbReference type="CDD" id="cd00433">
    <property type="entry name" value="Peptidase_M17"/>
    <property type="match status" value="1"/>
</dbReference>